<organism evidence="2 3">
    <name type="scientific">Streptomyces amritsarensis</name>
    <dbReference type="NCBI Taxonomy" id="681158"/>
    <lineage>
        <taxon>Bacteria</taxon>
        <taxon>Bacillati</taxon>
        <taxon>Actinomycetota</taxon>
        <taxon>Actinomycetes</taxon>
        <taxon>Kitasatosporales</taxon>
        <taxon>Streptomycetaceae</taxon>
        <taxon>Streptomyces</taxon>
    </lineage>
</organism>
<feature type="compositionally biased region" description="Gly residues" evidence="1">
    <location>
        <begin position="165"/>
        <end position="175"/>
    </location>
</feature>
<dbReference type="Gene3D" id="3.40.710.10">
    <property type="entry name" value="DD-peptidase/beta-lactamase superfamily"/>
    <property type="match status" value="1"/>
</dbReference>
<accession>A0ABX3G8T2</accession>
<dbReference type="SUPFAM" id="SSF56601">
    <property type="entry name" value="beta-lactamase/transpeptidase-like"/>
    <property type="match status" value="1"/>
</dbReference>
<gene>
    <name evidence="2" type="ORF">AVW11_06920</name>
</gene>
<proteinExistence type="predicted"/>
<name>A0ABX3G8T2_9ACTN</name>
<dbReference type="InterPro" id="IPR012338">
    <property type="entry name" value="Beta-lactam/transpept-like"/>
</dbReference>
<feature type="region of interest" description="Disordered" evidence="1">
    <location>
        <begin position="155"/>
        <end position="181"/>
    </location>
</feature>
<dbReference type="RefSeq" id="WP_060178387.1">
    <property type="nucleotide sequence ID" value="NZ_MQUR01000010.1"/>
</dbReference>
<evidence type="ECO:0008006" key="4">
    <source>
        <dbReference type="Google" id="ProtNLM"/>
    </source>
</evidence>
<comment type="caution">
    <text evidence="2">The sequence shown here is derived from an EMBL/GenBank/DDBJ whole genome shotgun (WGS) entry which is preliminary data.</text>
</comment>
<keyword evidence="3" id="KW-1185">Reference proteome</keyword>
<evidence type="ECO:0000313" key="3">
    <source>
        <dbReference type="Proteomes" id="UP000187151"/>
    </source>
</evidence>
<dbReference type="EMBL" id="MQUR01000010">
    <property type="protein sequence ID" value="OLZ71130.1"/>
    <property type="molecule type" value="Genomic_DNA"/>
</dbReference>
<sequence>MTLLSDQADAVRALVESADPAAVWAVGGPDGPHAGSGTADEAHDVAGLTAVLALWPAVGTLVDEGALRLHTPLTAYGDEAAAGTPAGTTAHHLLTRPGGTAALTRLVEHLSGSTLAELAAVRVWKPLGMTRTRLADGTLRAPVADLALFLGHLLHPSEPSDPSGPSGGGDGGDPVGPGPLTRAWTAESLRIRTGELTPARGLLWHPAPHGVWTHHAPTDPGPAVWISPRHGRWAVLLPAARGPLRTTFREAVFTPDAPVRSSGPGRIPRA</sequence>
<evidence type="ECO:0000256" key="1">
    <source>
        <dbReference type="SAM" id="MobiDB-lite"/>
    </source>
</evidence>
<protein>
    <recommendedName>
        <fullName evidence="4">Beta-lactamase</fullName>
    </recommendedName>
</protein>
<evidence type="ECO:0000313" key="2">
    <source>
        <dbReference type="EMBL" id="OLZ71130.1"/>
    </source>
</evidence>
<reference evidence="2 3" key="1">
    <citation type="submission" date="2016-01" db="EMBL/GenBank/DDBJ databases">
        <title>Streptomyces amritsarensis strain MTCC 11845 genome sequencing and assembly.</title>
        <authorList>
            <person name="Sharma D."/>
            <person name="Nair G.R."/>
            <person name="Kaur G."/>
            <person name="Manhas R.K."/>
            <person name="Mayilraj S."/>
        </authorList>
    </citation>
    <scope>NUCLEOTIDE SEQUENCE [LARGE SCALE GENOMIC DNA]</scope>
    <source>
        <strain evidence="2 3">MTCC 11845</strain>
    </source>
</reference>
<dbReference type="Proteomes" id="UP000187151">
    <property type="component" value="Unassembled WGS sequence"/>
</dbReference>